<evidence type="ECO:0000313" key="3">
    <source>
        <dbReference type="EMBL" id="KAE9355144.1"/>
    </source>
</evidence>
<dbReference type="GO" id="GO:0016020">
    <property type="term" value="C:membrane"/>
    <property type="evidence" value="ECO:0007669"/>
    <property type="project" value="UniProtKB-SubCell"/>
</dbReference>
<reference evidence="3 4" key="1">
    <citation type="submission" date="2018-09" db="EMBL/GenBank/DDBJ databases">
        <title>Genomic investigation of the strawberry pathogen Phytophthora fragariae indicates pathogenicity is determined by transcriptional variation in three key races.</title>
        <authorList>
            <person name="Adams T.M."/>
            <person name="Armitage A.D."/>
            <person name="Sobczyk M.K."/>
            <person name="Bates H.J."/>
            <person name="Dunwell J.M."/>
            <person name="Nellist C.F."/>
            <person name="Harrison R.J."/>
        </authorList>
    </citation>
    <scope>NUCLEOTIDE SEQUENCE [LARGE SCALE GENOMIC DNA]</scope>
    <source>
        <strain evidence="3 4">NOV-77</strain>
    </source>
</reference>
<comment type="caution">
    <text evidence="3">The sequence shown here is derived from an EMBL/GenBank/DDBJ whole genome shotgun (WGS) entry which is preliminary data.</text>
</comment>
<evidence type="ECO:0000313" key="4">
    <source>
        <dbReference type="Proteomes" id="UP000486351"/>
    </source>
</evidence>
<evidence type="ECO:0000256" key="1">
    <source>
        <dbReference type="SAM" id="MobiDB-lite"/>
    </source>
</evidence>
<dbReference type="PROSITE" id="PS51111">
    <property type="entry name" value="REJ"/>
    <property type="match status" value="1"/>
</dbReference>
<feature type="domain" description="REJ" evidence="2">
    <location>
        <begin position="1"/>
        <end position="70"/>
    </location>
</feature>
<dbReference type="EMBL" id="QXFY01000139">
    <property type="protein sequence ID" value="KAE9355144.1"/>
    <property type="molecule type" value="Genomic_DNA"/>
</dbReference>
<feature type="compositionally biased region" description="Low complexity" evidence="1">
    <location>
        <begin position="17"/>
        <end position="38"/>
    </location>
</feature>
<proteinExistence type="predicted"/>
<organism evidence="3 4">
    <name type="scientific">Phytophthora fragariae</name>
    <dbReference type="NCBI Taxonomy" id="53985"/>
    <lineage>
        <taxon>Eukaryota</taxon>
        <taxon>Sar</taxon>
        <taxon>Stramenopiles</taxon>
        <taxon>Oomycota</taxon>
        <taxon>Peronosporomycetes</taxon>
        <taxon>Peronosporales</taxon>
        <taxon>Peronosporaceae</taxon>
        <taxon>Phytophthora</taxon>
    </lineage>
</organism>
<dbReference type="InterPro" id="IPR014010">
    <property type="entry name" value="REJ_dom"/>
</dbReference>
<protein>
    <recommendedName>
        <fullName evidence="2">REJ domain-containing protein</fullName>
    </recommendedName>
</protein>
<sequence length="70" mass="6757">MATRCTGVSLAAYTLSASTTLPSPSPSPSFSSSLSSPSSSPPSSLPPPPATALGESSCSRVVDSTGVSLG</sequence>
<evidence type="ECO:0000259" key="2">
    <source>
        <dbReference type="PROSITE" id="PS51111"/>
    </source>
</evidence>
<accession>A0A6G0SBZ0</accession>
<name>A0A6G0SBZ0_9STRA</name>
<dbReference type="Proteomes" id="UP000486351">
    <property type="component" value="Unassembled WGS sequence"/>
</dbReference>
<feature type="compositionally biased region" description="Pro residues" evidence="1">
    <location>
        <begin position="39"/>
        <end position="50"/>
    </location>
</feature>
<dbReference type="AlphaFoldDB" id="A0A6G0SBZ0"/>
<feature type="region of interest" description="Disordered" evidence="1">
    <location>
        <begin position="17"/>
        <end position="70"/>
    </location>
</feature>
<gene>
    <name evidence="3" type="ORF">PF008_g4210</name>
</gene>